<dbReference type="PANTHER" id="PTHR44329">
    <property type="entry name" value="SERINE/THREONINE-PROTEIN KINASE TNNI3K-RELATED"/>
    <property type="match status" value="1"/>
</dbReference>
<keyword evidence="2" id="KW-0479">Metal-binding</keyword>
<dbReference type="InterPro" id="IPR001245">
    <property type="entry name" value="Ser-Thr/Tyr_kinase_cat_dom"/>
</dbReference>
<feature type="binding site" evidence="2">
    <location>
        <position position="53"/>
    </location>
    <ligand>
        <name>Mg(2+)</name>
        <dbReference type="ChEBI" id="CHEBI:18420"/>
    </ligand>
</feature>
<evidence type="ECO:0000313" key="6">
    <source>
        <dbReference type="Proteomes" id="UP001153678"/>
    </source>
</evidence>
<dbReference type="PROSITE" id="PS50011">
    <property type="entry name" value="PROTEIN_KINASE_DOM"/>
    <property type="match status" value="1"/>
</dbReference>
<comment type="caution">
    <text evidence="5">The sequence shown here is derived from an EMBL/GenBank/DDBJ whole genome shotgun (WGS) entry which is preliminary data.</text>
</comment>
<name>A0A9W4WM03_9GLOM</name>
<evidence type="ECO:0000256" key="3">
    <source>
        <dbReference type="SAM" id="MobiDB-lite"/>
    </source>
</evidence>
<evidence type="ECO:0000313" key="5">
    <source>
        <dbReference type="EMBL" id="CAI2171455.1"/>
    </source>
</evidence>
<dbReference type="InterPro" id="IPR051681">
    <property type="entry name" value="Ser/Thr_Kinases-Pseudokinases"/>
</dbReference>
<reference evidence="5" key="1">
    <citation type="submission" date="2022-08" db="EMBL/GenBank/DDBJ databases">
        <authorList>
            <person name="Kallberg Y."/>
            <person name="Tangrot J."/>
            <person name="Rosling A."/>
        </authorList>
    </citation>
    <scope>NUCLEOTIDE SEQUENCE</scope>
    <source>
        <strain evidence="5">Wild A</strain>
    </source>
</reference>
<organism evidence="5 6">
    <name type="scientific">Funneliformis geosporum</name>
    <dbReference type="NCBI Taxonomy" id="1117311"/>
    <lineage>
        <taxon>Eukaryota</taxon>
        <taxon>Fungi</taxon>
        <taxon>Fungi incertae sedis</taxon>
        <taxon>Mucoromycota</taxon>
        <taxon>Glomeromycotina</taxon>
        <taxon>Glomeromycetes</taxon>
        <taxon>Glomerales</taxon>
        <taxon>Glomeraceae</taxon>
        <taxon>Funneliformis</taxon>
    </lineage>
</organism>
<dbReference type="SUPFAM" id="SSF56112">
    <property type="entry name" value="Protein kinase-like (PK-like)"/>
    <property type="match status" value="1"/>
</dbReference>
<sequence length="290" mass="33578">MQYANGGDLQNYLKNNFKNLNWNDKNKLAFQIANGLNYLHNEDVLHRDLHSKNILIHNNDAKITDFGISKIGNSSTRHIGPCGKTAYIDPQILINHNFQYIKPSDIYSFGILMWEISSGYSPFKALNDTTICAAIVNNNAREITILDTPKDYEKLYKKCWDQEPKQRPTITEILVEFSRMSFINKPIKGRYIKDLIIAITCHETREISIANTLEDYEKLYKKCWKQEPKQRPIIKEVLKKFYKMGFGKIIGDNETTKDTENNNSDPDSKIGNSIQLDTFENLSITNHEVY</sequence>
<dbReference type="OrthoDB" id="10261027at2759"/>
<gene>
    <name evidence="5" type="ORF">FWILDA_LOCUS5089</name>
</gene>
<dbReference type="InterPro" id="IPR000719">
    <property type="entry name" value="Prot_kinase_dom"/>
</dbReference>
<evidence type="ECO:0000256" key="2">
    <source>
        <dbReference type="PIRSR" id="PIRSR000615-3"/>
    </source>
</evidence>
<dbReference type="Pfam" id="PF07714">
    <property type="entry name" value="PK_Tyr_Ser-Thr"/>
    <property type="match status" value="1"/>
</dbReference>
<dbReference type="GO" id="GO:0004674">
    <property type="term" value="F:protein serine/threonine kinase activity"/>
    <property type="evidence" value="ECO:0007669"/>
    <property type="project" value="TreeGrafter"/>
</dbReference>
<dbReference type="PIRSF" id="PIRSF000615">
    <property type="entry name" value="TyrPK_CSF1-R"/>
    <property type="match status" value="1"/>
</dbReference>
<dbReference type="Gene3D" id="1.10.510.10">
    <property type="entry name" value="Transferase(Phosphotransferase) domain 1"/>
    <property type="match status" value="1"/>
</dbReference>
<dbReference type="EMBL" id="CAMKVN010000821">
    <property type="protein sequence ID" value="CAI2171455.1"/>
    <property type="molecule type" value="Genomic_DNA"/>
</dbReference>
<evidence type="ECO:0000256" key="1">
    <source>
        <dbReference type="PIRSR" id="PIRSR000615-1"/>
    </source>
</evidence>
<dbReference type="GO" id="GO:0046872">
    <property type="term" value="F:metal ion binding"/>
    <property type="evidence" value="ECO:0007669"/>
    <property type="project" value="UniProtKB-KW"/>
</dbReference>
<feature type="active site" description="Proton acceptor" evidence="1">
    <location>
        <position position="48"/>
    </location>
</feature>
<proteinExistence type="predicted"/>
<dbReference type="InterPro" id="IPR011009">
    <property type="entry name" value="Kinase-like_dom_sf"/>
</dbReference>
<feature type="binding site" evidence="2">
    <location>
        <position position="65"/>
    </location>
    <ligand>
        <name>Mg(2+)</name>
        <dbReference type="ChEBI" id="CHEBI:18420"/>
    </ligand>
</feature>
<keyword evidence="2" id="KW-0460">Magnesium</keyword>
<dbReference type="GO" id="GO:0005524">
    <property type="term" value="F:ATP binding"/>
    <property type="evidence" value="ECO:0007669"/>
    <property type="project" value="InterPro"/>
</dbReference>
<protein>
    <submittedName>
        <fullName evidence="5">7072_t:CDS:1</fullName>
    </submittedName>
</protein>
<dbReference type="Proteomes" id="UP001153678">
    <property type="component" value="Unassembled WGS sequence"/>
</dbReference>
<keyword evidence="6" id="KW-1185">Reference proteome</keyword>
<evidence type="ECO:0000259" key="4">
    <source>
        <dbReference type="PROSITE" id="PS50011"/>
    </source>
</evidence>
<accession>A0A9W4WM03</accession>
<dbReference type="PRINTS" id="PR00109">
    <property type="entry name" value="TYRKINASE"/>
</dbReference>
<dbReference type="AlphaFoldDB" id="A0A9W4WM03"/>
<feature type="domain" description="Protein kinase" evidence="4">
    <location>
        <begin position="1"/>
        <end position="183"/>
    </location>
</feature>
<feature type="region of interest" description="Disordered" evidence="3">
    <location>
        <begin position="253"/>
        <end position="272"/>
    </location>
</feature>